<evidence type="ECO:0000313" key="1">
    <source>
        <dbReference type="EMBL" id="KAK4358304.1"/>
    </source>
</evidence>
<keyword evidence="2" id="KW-1185">Reference proteome</keyword>
<reference evidence="1" key="1">
    <citation type="submission" date="2023-12" db="EMBL/GenBank/DDBJ databases">
        <title>Genome assembly of Anisodus tanguticus.</title>
        <authorList>
            <person name="Wang Y.-J."/>
        </authorList>
    </citation>
    <scope>NUCLEOTIDE SEQUENCE</scope>
    <source>
        <strain evidence="1">KB-2021</strain>
        <tissue evidence="1">Leaf</tissue>
    </source>
</reference>
<comment type="caution">
    <text evidence="1">The sequence shown here is derived from an EMBL/GenBank/DDBJ whole genome shotgun (WGS) entry which is preliminary data.</text>
</comment>
<protein>
    <submittedName>
        <fullName evidence="1">Uncharacterized protein</fullName>
    </submittedName>
</protein>
<dbReference type="EMBL" id="JAVYJV010000012">
    <property type="protein sequence ID" value="KAK4358304.1"/>
    <property type="molecule type" value="Genomic_DNA"/>
</dbReference>
<name>A0AAE1RTI4_9SOLA</name>
<dbReference type="Proteomes" id="UP001291623">
    <property type="component" value="Unassembled WGS sequence"/>
</dbReference>
<accession>A0AAE1RTI4</accession>
<sequence>MMLATVVYHIWKEKNMSVFQQKQLSVQCIVKLIIQEIYTRAGKQAKLTIWLNSYNFYPV</sequence>
<evidence type="ECO:0000313" key="2">
    <source>
        <dbReference type="Proteomes" id="UP001291623"/>
    </source>
</evidence>
<dbReference type="AlphaFoldDB" id="A0AAE1RTI4"/>
<organism evidence="1 2">
    <name type="scientific">Anisodus tanguticus</name>
    <dbReference type="NCBI Taxonomy" id="243964"/>
    <lineage>
        <taxon>Eukaryota</taxon>
        <taxon>Viridiplantae</taxon>
        <taxon>Streptophyta</taxon>
        <taxon>Embryophyta</taxon>
        <taxon>Tracheophyta</taxon>
        <taxon>Spermatophyta</taxon>
        <taxon>Magnoliopsida</taxon>
        <taxon>eudicotyledons</taxon>
        <taxon>Gunneridae</taxon>
        <taxon>Pentapetalae</taxon>
        <taxon>asterids</taxon>
        <taxon>lamiids</taxon>
        <taxon>Solanales</taxon>
        <taxon>Solanaceae</taxon>
        <taxon>Solanoideae</taxon>
        <taxon>Hyoscyameae</taxon>
        <taxon>Anisodus</taxon>
    </lineage>
</organism>
<proteinExistence type="predicted"/>
<gene>
    <name evidence="1" type="ORF">RND71_023914</name>
</gene>